<dbReference type="InterPro" id="IPR027417">
    <property type="entry name" value="P-loop_NTPase"/>
</dbReference>
<evidence type="ECO:0008006" key="3">
    <source>
        <dbReference type="Google" id="ProtNLM"/>
    </source>
</evidence>
<dbReference type="GO" id="GO:0000400">
    <property type="term" value="F:four-way junction DNA binding"/>
    <property type="evidence" value="ECO:0007669"/>
    <property type="project" value="TreeGrafter"/>
</dbReference>
<evidence type="ECO:0000313" key="2">
    <source>
        <dbReference type="Proteomes" id="UP000245119"/>
    </source>
</evidence>
<dbReference type="GO" id="GO:0042148">
    <property type="term" value="P:DNA strand invasion"/>
    <property type="evidence" value="ECO:0007669"/>
    <property type="project" value="TreeGrafter"/>
</dbReference>
<dbReference type="AlphaFoldDB" id="A0A2T7NMS8"/>
<dbReference type="GO" id="GO:0005657">
    <property type="term" value="C:replication fork"/>
    <property type="evidence" value="ECO:0007669"/>
    <property type="project" value="InterPro"/>
</dbReference>
<dbReference type="GO" id="GO:0033063">
    <property type="term" value="C:Rad51B-Rad51C-Rad51D-XRCC2 complex"/>
    <property type="evidence" value="ECO:0007669"/>
    <property type="project" value="InterPro"/>
</dbReference>
<dbReference type="SUPFAM" id="SSF52540">
    <property type="entry name" value="P-loop containing nucleoside triphosphate hydrolases"/>
    <property type="match status" value="1"/>
</dbReference>
<dbReference type="PANTHER" id="PTHR46644:SF2">
    <property type="entry name" value="DNA REPAIR PROTEIN XRCC2"/>
    <property type="match status" value="1"/>
</dbReference>
<sequence>MSNLRKSESGAQLLGRLGTRPSLKGLEPALLGSESVQGDVVEFFGGDAVGKSELLLHLVALAVLPNTWKSRHLKGHKAEVIWVDTDLKFSVLRLAVIIEQRIITGLRSQSRVDVGVQDDGNGCVQTFAGENSGSCEAEHNHAEASAHVFPSQQVSTRDAHNGTKCHVNKEEKCDKSNLICIESARYNVETNSRCNILGGRKRTASQMNDNEKDYCGDLSSKCLHNISSESVMSGLCFDIKDSANKSEGAFPSFKECKFQHETKSIAGSCEETMVTEQELQLLVQQCLERVHIVRCTSSQQLLCTLHSLDATIAANSNISLLVVDPISAYFWSDKNRDLNHHSSYLHNVTCNVVNILKKFTKTYNLLVIVSKQALMKPKQKEVKGERYGTPCPTAAVPGLDNDFQVGFLGKPWSELTSKSFLCEKSEWSREHSTQQHYRLLGSQDYQKYFVIKESGVEFIE</sequence>
<dbReference type="EMBL" id="PZQS01000011">
    <property type="protein sequence ID" value="PVD22462.1"/>
    <property type="molecule type" value="Genomic_DNA"/>
</dbReference>
<organism evidence="1 2">
    <name type="scientific">Pomacea canaliculata</name>
    <name type="common">Golden apple snail</name>
    <dbReference type="NCBI Taxonomy" id="400727"/>
    <lineage>
        <taxon>Eukaryota</taxon>
        <taxon>Metazoa</taxon>
        <taxon>Spiralia</taxon>
        <taxon>Lophotrochozoa</taxon>
        <taxon>Mollusca</taxon>
        <taxon>Gastropoda</taxon>
        <taxon>Caenogastropoda</taxon>
        <taxon>Architaenioglossa</taxon>
        <taxon>Ampullarioidea</taxon>
        <taxon>Ampullariidae</taxon>
        <taxon>Pomacea</taxon>
    </lineage>
</organism>
<evidence type="ECO:0000313" key="1">
    <source>
        <dbReference type="EMBL" id="PVD22462.1"/>
    </source>
</evidence>
<name>A0A2T7NMS8_POMCA</name>
<dbReference type="OMA" id="PISAYFW"/>
<comment type="caution">
    <text evidence="1">The sequence shown here is derived from an EMBL/GenBank/DDBJ whole genome shotgun (WGS) entry which is preliminary data.</text>
</comment>
<proteinExistence type="predicted"/>
<keyword evidence="2" id="KW-1185">Reference proteome</keyword>
<dbReference type="Gene3D" id="3.40.50.300">
    <property type="entry name" value="P-loop containing nucleotide triphosphate hydrolases"/>
    <property type="match status" value="2"/>
</dbReference>
<dbReference type="OrthoDB" id="420422at2759"/>
<gene>
    <name evidence="1" type="ORF">C0Q70_18276</name>
</gene>
<dbReference type="STRING" id="400727.A0A2T7NMS8"/>
<protein>
    <recommendedName>
        <fullName evidence="3">RecA family profile 1 domain-containing protein</fullName>
    </recommendedName>
</protein>
<accession>A0A2T7NMS8</accession>
<dbReference type="GO" id="GO:0005813">
    <property type="term" value="C:centrosome"/>
    <property type="evidence" value="ECO:0007669"/>
    <property type="project" value="TreeGrafter"/>
</dbReference>
<dbReference type="InterPro" id="IPR030547">
    <property type="entry name" value="XRCC2"/>
</dbReference>
<dbReference type="GO" id="GO:0000724">
    <property type="term" value="P:double-strand break repair via homologous recombination"/>
    <property type="evidence" value="ECO:0007669"/>
    <property type="project" value="InterPro"/>
</dbReference>
<dbReference type="Proteomes" id="UP000245119">
    <property type="component" value="Linkage Group LG11"/>
</dbReference>
<dbReference type="PANTHER" id="PTHR46644">
    <property type="entry name" value="DNA REPAIR PROTEIN XRCC2"/>
    <property type="match status" value="1"/>
</dbReference>
<reference evidence="1 2" key="1">
    <citation type="submission" date="2018-04" db="EMBL/GenBank/DDBJ databases">
        <title>The genome of golden apple snail Pomacea canaliculata provides insight into stress tolerance and invasive adaptation.</title>
        <authorList>
            <person name="Liu C."/>
            <person name="Liu B."/>
            <person name="Ren Y."/>
            <person name="Zhang Y."/>
            <person name="Wang H."/>
            <person name="Li S."/>
            <person name="Jiang F."/>
            <person name="Yin L."/>
            <person name="Zhang G."/>
            <person name="Qian W."/>
            <person name="Fan W."/>
        </authorList>
    </citation>
    <scope>NUCLEOTIDE SEQUENCE [LARGE SCALE GENOMIC DNA]</scope>
    <source>
        <strain evidence="1">SZHN2017</strain>
        <tissue evidence="1">Muscle</tissue>
    </source>
</reference>